<dbReference type="KEGG" id="tper:IWA51_05435"/>
<keyword evidence="2" id="KW-0808">Transferase</keyword>
<feature type="transmembrane region" description="Helical" evidence="1">
    <location>
        <begin position="15"/>
        <end position="36"/>
    </location>
</feature>
<keyword evidence="1" id="KW-0812">Transmembrane</keyword>
<dbReference type="InterPro" id="IPR043148">
    <property type="entry name" value="TagF_C"/>
</dbReference>
<proteinExistence type="predicted"/>
<name>A0A7T3RFD7_9SPIR</name>
<gene>
    <name evidence="2" type="ORF">IWA51_05435</name>
</gene>
<keyword evidence="1" id="KW-1133">Transmembrane helix</keyword>
<dbReference type="AlphaFoldDB" id="A0A7T3RFD7"/>
<dbReference type="GO" id="GO:0016020">
    <property type="term" value="C:membrane"/>
    <property type="evidence" value="ECO:0007669"/>
    <property type="project" value="InterPro"/>
</dbReference>
<dbReference type="Proteomes" id="UP000595224">
    <property type="component" value="Chromosome"/>
</dbReference>
<dbReference type="InterPro" id="IPR007554">
    <property type="entry name" value="Glycerophosphate_synth"/>
</dbReference>
<evidence type="ECO:0000256" key="1">
    <source>
        <dbReference type="SAM" id="Phobius"/>
    </source>
</evidence>
<dbReference type="Pfam" id="PF04464">
    <property type="entry name" value="Glyphos_transf"/>
    <property type="match status" value="1"/>
</dbReference>
<dbReference type="GO" id="GO:0047355">
    <property type="term" value="F:CDP-glycerol glycerophosphotransferase activity"/>
    <property type="evidence" value="ECO:0007669"/>
    <property type="project" value="InterPro"/>
</dbReference>
<organism evidence="2 3">
    <name type="scientific">Treponema peruense</name>
    <dbReference type="NCBI Taxonomy" id="2787628"/>
    <lineage>
        <taxon>Bacteria</taxon>
        <taxon>Pseudomonadati</taxon>
        <taxon>Spirochaetota</taxon>
        <taxon>Spirochaetia</taxon>
        <taxon>Spirochaetales</taxon>
        <taxon>Treponemataceae</taxon>
        <taxon>Treponema</taxon>
    </lineage>
</organism>
<protein>
    <submittedName>
        <fullName evidence="2">CDP-glycerol glycerophosphotransferase family protein</fullName>
    </submittedName>
</protein>
<evidence type="ECO:0000313" key="2">
    <source>
        <dbReference type="EMBL" id="QQA02029.1"/>
    </source>
</evidence>
<accession>A0A7T3RFD7</accession>
<sequence>MNTLLLYIDPGTGSMLFSLFIGLATTAVFAGRALILKLKFLFSGGKLKEDNSIVPYAVYSDHKRYWNIFKPVCDEFEKRKTGLLYLTQSKDDPVFGCDYKFVKPEFIGEGNKGFARLNMLKANILLSTTPGLDVLQWKRSRNVKWYVHIPHTVDELAGYRMFALDFYDAVLATGTNQKDTIRSLEKARNESPKEITVCGCVHFDSMKERVLKSAVDKKTETTVLVAPSWGKSSLLNLYGTDLLDSLSSSGFNIIIRPHPQSYTAEPKLLQNLKAKYADNTRIVWNNDNDNFECLQNADIMITDFSGIIFDYSMIFDKPLLYTRPQAFDDAPYEQSWLNEERWTFKVLPELGIELKETDFANIKDVILSAIKSTTLERKRNAIRKQCWDNPGNAVTKVFEYLANKQTQIMEETIC</sequence>
<dbReference type="Gene3D" id="3.40.50.12580">
    <property type="match status" value="1"/>
</dbReference>
<dbReference type="RefSeq" id="WP_198443513.1">
    <property type="nucleotide sequence ID" value="NZ_CBCSHE010000006.1"/>
</dbReference>
<reference evidence="2 3" key="1">
    <citation type="submission" date="2020-11" db="EMBL/GenBank/DDBJ databases">
        <title>Treponema Peruensis nv. sp., first commensal Treponema isolated from human feces.</title>
        <authorList>
            <person name="Belkhou C."/>
            <person name="Raes J."/>
        </authorList>
    </citation>
    <scope>NUCLEOTIDE SEQUENCE [LARGE SCALE GENOMIC DNA]</scope>
    <source>
        <strain evidence="2 3">RCC2812</strain>
    </source>
</reference>
<keyword evidence="1" id="KW-0472">Membrane</keyword>
<dbReference type="EMBL" id="CP064936">
    <property type="protein sequence ID" value="QQA02029.1"/>
    <property type="molecule type" value="Genomic_DNA"/>
</dbReference>
<keyword evidence="3" id="KW-1185">Reference proteome</keyword>
<evidence type="ECO:0000313" key="3">
    <source>
        <dbReference type="Proteomes" id="UP000595224"/>
    </source>
</evidence>